<dbReference type="RefSeq" id="WP_238712795.1">
    <property type="nucleotide sequence ID" value="NZ_JAEPBH010000008.1"/>
</dbReference>
<keyword evidence="1" id="KW-1133">Transmembrane helix</keyword>
<gene>
    <name evidence="2" type="ORF">JJB97_04635</name>
</gene>
<feature type="transmembrane region" description="Helical" evidence="1">
    <location>
        <begin position="12"/>
        <end position="30"/>
    </location>
</feature>
<evidence type="ECO:0000256" key="1">
    <source>
        <dbReference type="SAM" id="Phobius"/>
    </source>
</evidence>
<evidence type="ECO:0000313" key="2">
    <source>
        <dbReference type="EMBL" id="MBK4714630.1"/>
    </source>
</evidence>
<keyword evidence="1" id="KW-0472">Membrane</keyword>
<dbReference type="Proteomes" id="UP000659047">
    <property type="component" value="Unassembled WGS sequence"/>
</dbReference>
<name>A0A8K0XVW0_9ENTR</name>
<keyword evidence="3" id="KW-1185">Reference proteome</keyword>
<sequence length="118" mass="13799">MASLISEESSKPNNFWCWLLILYPFLMSFTGIELEYIFIAALQLAASMIFITLDRRALANAGLRSPHPLWGILFFPVYLWKRENILGRRWKPMFLIFTGAYTLYLALIFPYLSSIRIL</sequence>
<dbReference type="AlphaFoldDB" id="A0A8K0XVW0"/>
<reference evidence="2" key="1">
    <citation type="submission" date="2021-01" db="EMBL/GenBank/DDBJ databases">
        <title>Intestinitalea alba gen. nov., sp. nov., a novel genus of the family Enterobacteriaceae, isolated from the gut of the plastic-eating mealworm Tenebrio molitor L.</title>
        <authorList>
            <person name="Yang Y."/>
        </authorList>
    </citation>
    <scope>NUCLEOTIDE SEQUENCE</scope>
    <source>
        <strain evidence="2">BIT-L3</strain>
    </source>
</reference>
<protein>
    <submittedName>
        <fullName evidence="2">Uncharacterized protein</fullName>
    </submittedName>
</protein>
<evidence type="ECO:0000313" key="3">
    <source>
        <dbReference type="Proteomes" id="UP000659047"/>
    </source>
</evidence>
<keyword evidence="1" id="KW-0812">Transmembrane</keyword>
<organism evidence="2 3">
    <name type="scientific">Tenebrionibacter intestinalis</name>
    <dbReference type="NCBI Taxonomy" id="2799638"/>
    <lineage>
        <taxon>Bacteria</taxon>
        <taxon>Pseudomonadati</taxon>
        <taxon>Pseudomonadota</taxon>
        <taxon>Gammaproteobacteria</taxon>
        <taxon>Enterobacterales</taxon>
        <taxon>Enterobacteriaceae</taxon>
        <taxon>Tenebrionibacter/Tenebrionicola group</taxon>
        <taxon>Tenebrionibacter</taxon>
    </lineage>
</organism>
<comment type="caution">
    <text evidence="2">The sequence shown here is derived from an EMBL/GenBank/DDBJ whole genome shotgun (WGS) entry which is preliminary data.</text>
</comment>
<accession>A0A8K0XVW0</accession>
<feature type="transmembrane region" description="Helical" evidence="1">
    <location>
        <begin position="65"/>
        <end position="81"/>
    </location>
</feature>
<proteinExistence type="predicted"/>
<dbReference type="EMBL" id="JAEPBH010000008">
    <property type="protein sequence ID" value="MBK4714630.1"/>
    <property type="molecule type" value="Genomic_DNA"/>
</dbReference>
<feature type="transmembrane region" description="Helical" evidence="1">
    <location>
        <begin position="93"/>
        <end position="112"/>
    </location>
</feature>